<dbReference type="EMBL" id="GBXM01094337">
    <property type="protein sequence ID" value="JAH14240.1"/>
    <property type="molecule type" value="Transcribed_RNA"/>
</dbReference>
<accession>A0A0E9QD52</accession>
<sequence length="98" mass="10953">MTAGTEAVVVEGGAVGRENTSFEMPLVENAEMLNFFTRLSTTWAGEVLCVQPSAHLVHTFHIPAVSVPHKFTNRIIPLAKTICQNTYLSFFWEWVQTV</sequence>
<reference evidence="1" key="1">
    <citation type="submission" date="2014-11" db="EMBL/GenBank/DDBJ databases">
        <authorList>
            <person name="Amaro Gonzalez C."/>
        </authorList>
    </citation>
    <scope>NUCLEOTIDE SEQUENCE</scope>
</reference>
<protein>
    <submittedName>
        <fullName evidence="1">Uncharacterized protein</fullName>
    </submittedName>
</protein>
<reference evidence="1" key="2">
    <citation type="journal article" date="2015" name="Fish Shellfish Immunol.">
        <title>Early steps in the European eel (Anguilla anguilla)-Vibrio vulnificus interaction in the gills: Role of the RtxA13 toxin.</title>
        <authorList>
            <person name="Callol A."/>
            <person name="Pajuelo D."/>
            <person name="Ebbesson L."/>
            <person name="Teles M."/>
            <person name="MacKenzie S."/>
            <person name="Amaro C."/>
        </authorList>
    </citation>
    <scope>NUCLEOTIDE SEQUENCE</scope>
</reference>
<dbReference type="AlphaFoldDB" id="A0A0E9QD52"/>
<organism evidence="1">
    <name type="scientific">Anguilla anguilla</name>
    <name type="common">European freshwater eel</name>
    <name type="synonym">Muraena anguilla</name>
    <dbReference type="NCBI Taxonomy" id="7936"/>
    <lineage>
        <taxon>Eukaryota</taxon>
        <taxon>Metazoa</taxon>
        <taxon>Chordata</taxon>
        <taxon>Craniata</taxon>
        <taxon>Vertebrata</taxon>
        <taxon>Euteleostomi</taxon>
        <taxon>Actinopterygii</taxon>
        <taxon>Neopterygii</taxon>
        <taxon>Teleostei</taxon>
        <taxon>Anguilliformes</taxon>
        <taxon>Anguillidae</taxon>
        <taxon>Anguilla</taxon>
    </lineage>
</organism>
<name>A0A0E9QD52_ANGAN</name>
<proteinExistence type="predicted"/>
<evidence type="ECO:0000313" key="1">
    <source>
        <dbReference type="EMBL" id="JAH14240.1"/>
    </source>
</evidence>